<feature type="compositionally biased region" description="Low complexity" evidence="1">
    <location>
        <begin position="145"/>
        <end position="154"/>
    </location>
</feature>
<sequence length="469" mass="50633">MELFENDALSLSSKINRGKLSAVELMDATLDRIDAVNDTVNAIVYLEDRDKLLAQAKAADASKQTGWLRGVPIAVKDLANVEGMPTTMGSPLFVDTIAPRDDLLVERMKAAGAIIIGKTNTPEFGLGSHTTNSVFGPTRNPYDQSKSAGGSSGGAATALAARMLSVADGSDMMGSLRNPAGWNNVYGMRPTWGAVPSEPTGDVFMHQLATSGPMARSPADLAALIDTMTSPDPRQPNSHFPGVATPMLALPVEKQRIAWLGDWGGAYPYEDGIAELSEAALKQMEDMGHHVEAVKAPFDAESLWESWITLRSFAVAGGAHPLYADPAKRAQLKATAQWEIERGISMTAMDLLTASMTRSDWFRRTLELFDNYDVLVLPSAQCWPFDVNLEYPTEIAGVTMDTYHRWMQVVVPASLIGLPVVNIPAGFGANGLPGGLQLIGPRSRGGRLLQLAHEWHTATDWPNKRPPDL</sequence>
<dbReference type="Proteomes" id="UP000565745">
    <property type="component" value="Unassembled WGS sequence"/>
</dbReference>
<organism evidence="3 4">
    <name type="scientific">Sulfitobacter noctilucicola</name>
    <dbReference type="NCBI Taxonomy" id="1342301"/>
    <lineage>
        <taxon>Bacteria</taxon>
        <taxon>Pseudomonadati</taxon>
        <taxon>Pseudomonadota</taxon>
        <taxon>Alphaproteobacteria</taxon>
        <taxon>Rhodobacterales</taxon>
        <taxon>Roseobacteraceae</taxon>
        <taxon>Sulfitobacter</taxon>
    </lineage>
</organism>
<feature type="region of interest" description="Disordered" evidence="1">
    <location>
        <begin position="135"/>
        <end position="154"/>
    </location>
</feature>
<accession>A0A7W6MB13</accession>
<dbReference type="AlphaFoldDB" id="A0A7W6MB13"/>
<evidence type="ECO:0000256" key="1">
    <source>
        <dbReference type="SAM" id="MobiDB-lite"/>
    </source>
</evidence>
<dbReference type="InterPro" id="IPR000120">
    <property type="entry name" value="Amidase"/>
</dbReference>
<name>A0A7W6MB13_9RHOB</name>
<dbReference type="OrthoDB" id="9777859at2"/>
<dbReference type="EC" id="3.5.1.4" evidence="3"/>
<reference evidence="3 4" key="1">
    <citation type="submission" date="2020-08" db="EMBL/GenBank/DDBJ databases">
        <title>Genomic Encyclopedia of Type Strains, Phase IV (KMG-IV): sequencing the most valuable type-strain genomes for metagenomic binning, comparative biology and taxonomic classification.</title>
        <authorList>
            <person name="Goeker M."/>
        </authorList>
    </citation>
    <scope>NUCLEOTIDE SEQUENCE [LARGE SCALE GENOMIC DNA]</scope>
    <source>
        <strain evidence="3 4">DSM 101015</strain>
    </source>
</reference>
<dbReference type="PANTHER" id="PTHR11895:SF76">
    <property type="entry name" value="INDOLEACETAMIDE HYDROLASE"/>
    <property type="match status" value="1"/>
</dbReference>
<protein>
    <submittedName>
        <fullName evidence="3">Amidase</fullName>
        <ecNumber evidence="3">3.5.1.4</ecNumber>
    </submittedName>
</protein>
<keyword evidence="3" id="KW-0378">Hydrolase</keyword>
<proteinExistence type="predicted"/>
<gene>
    <name evidence="3" type="ORF">GGR93_003558</name>
</gene>
<dbReference type="RefSeq" id="WP_025054090.1">
    <property type="nucleotide sequence ID" value="NZ_JACIFU010000005.1"/>
</dbReference>
<dbReference type="NCBIfam" id="NF005686">
    <property type="entry name" value="PRK07486.1"/>
    <property type="match status" value="1"/>
</dbReference>
<comment type="caution">
    <text evidence="3">The sequence shown here is derived from an EMBL/GenBank/DDBJ whole genome shotgun (WGS) entry which is preliminary data.</text>
</comment>
<dbReference type="Pfam" id="PF01425">
    <property type="entry name" value="Amidase"/>
    <property type="match status" value="1"/>
</dbReference>
<dbReference type="Gene3D" id="3.90.1300.10">
    <property type="entry name" value="Amidase signature (AS) domain"/>
    <property type="match status" value="1"/>
</dbReference>
<dbReference type="InterPro" id="IPR036928">
    <property type="entry name" value="AS_sf"/>
</dbReference>
<dbReference type="SUPFAM" id="SSF75304">
    <property type="entry name" value="Amidase signature (AS) enzymes"/>
    <property type="match status" value="1"/>
</dbReference>
<dbReference type="InterPro" id="IPR023631">
    <property type="entry name" value="Amidase_dom"/>
</dbReference>
<evidence type="ECO:0000259" key="2">
    <source>
        <dbReference type="Pfam" id="PF01425"/>
    </source>
</evidence>
<dbReference type="PANTHER" id="PTHR11895">
    <property type="entry name" value="TRANSAMIDASE"/>
    <property type="match status" value="1"/>
</dbReference>
<keyword evidence="4" id="KW-1185">Reference proteome</keyword>
<feature type="domain" description="Amidase" evidence="2">
    <location>
        <begin position="24"/>
        <end position="448"/>
    </location>
</feature>
<evidence type="ECO:0000313" key="4">
    <source>
        <dbReference type="Proteomes" id="UP000565745"/>
    </source>
</evidence>
<dbReference type="EMBL" id="JACIFU010000005">
    <property type="protein sequence ID" value="MBB4175755.1"/>
    <property type="molecule type" value="Genomic_DNA"/>
</dbReference>
<dbReference type="GO" id="GO:0004040">
    <property type="term" value="F:amidase activity"/>
    <property type="evidence" value="ECO:0007669"/>
    <property type="project" value="UniProtKB-EC"/>
</dbReference>
<evidence type="ECO:0000313" key="3">
    <source>
        <dbReference type="EMBL" id="MBB4175755.1"/>
    </source>
</evidence>